<evidence type="ECO:0000256" key="6">
    <source>
        <dbReference type="ARBA" id="ARBA00023274"/>
    </source>
</evidence>
<accession>H3NM52</accession>
<keyword evidence="3 7" id="KW-0699">rRNA-binding</keyword>
<dbReference type="FunFam" id="1.10.455.10:FF:000001">
    <property type="entry name" value="30S ribosomal protein S7"/>
    <property type="match status" value="1"/>
</dbReference>
<evidence type="ECO:0000256" key="8">
    <source>
        <dbReference type="RuleBase" id="RU003619"/>
    </source>
</evidence>
<dbReference type="NCBIfam" id="TIGR01029">
    <property type="entry name" value="rpsG_bact"/>
    <property type="match status" value="1"/>
</dbReference>
<organism evidence="10 11">
    <name type="scientific">Helcococcus kunzii ATCC 51366</name>
    <dbReference type="NCBI Taxonomy" id="883114"/>
    <lineage>
        <taxon>Bacteria</taxon>
        <taxon>Bacillati</taxon>
        <taxon>Bacillota</taxon>
        <taxon>Tissierellia</taxon>
        <taxon>Tissierellales</taxon>
        <taxon>Peptoniphilaceae</taxon>
        <taxon>Helcococcus</taxon>
    </lineage>
</organism>
<proteinExistence type="inferred from homology"/>
<dbReference type="PROSITE" id="PS00052">
    <property type="entry name" value="RIBOSOMAL_S7"/>
    <property type="match status" value="1"/>
</dbReference>
<dbReference type="InterPro" id="IPR000235">
    <property type="entry name" value="Ribosomal_uS7"/>
</dbReference>
<evidence type="ECO:0000313" key="11">
    <source>
        <dbReference type="Proteomes" id="UP000004191"/>
    </source>
</evidence>
<dbReference type="Gene3D" id="1.10.455.10">
    <property type="entry name" value="Ribosomal protein S7 domain"/>
    <property type="match status" value="1"/>
</dbReference>
<dbReference type="eggNOG" id="COG0049">
    <property type="taxonomic scope" value="Bacteria"/>
</dbReference>
<dbReference type="EMBL" id="AGEI01000012">
    <property type="protein sequence ID" value="EHR35461.1"/>
    <property type="molecule type" value="Genomic_DNA"/>
</dbReference>
<dbReference type="GO" id="GO:0000049">
    <property type="term" value="F:tRNA binding"/>
    <property type="evidence" value="ECO:0007669"/>
    <property type="project" value="UniProtKB-UniRule"/>
</dbReference>
<dbReference type="Pfam" id="PF00177">
    <property type="entry name" value="Ribosomal_S7"/>
    <property type="match status" value="1"/>
</dbReference>
<comment type="function">
    <text evidence="7">One of the primary rRNA binding proteins, it binds directly to 16S rRNA where it nucleates assembly of the head domain of the 30S subunit. Is located at the subunit interface close to the decoding center, probably blocks exit of the E-site tRNA.</text>
</comment>
<dbReference type="STRING" id="883114.HMPREF9709_00413"/>
<dbReference type="HOGENOM" id="CLU_072226_1_1_9"/>
<keyword evidence="5 7" id="KW-0689">Ribosomal protein</keyword>
<dbReference type="CDD" id="cd14869">
    <property type="entry name" value="uS7_Bacteria"/>
    <property type="match status" value="1"/>
</dbReference>
<keyword evidence="2 7" id="KW-0820">tRNA-binding</keyword>
<evidence type="ECO:0000256" key="1">
    <source>
        <dbReference type="ARBA" id="ARBA00007151"/>
    </source>
</evidence>
<dbReference type="PIRSF" id="PIRSF002122">
    <property type="entry name" value="RPS7p_RPS7a_RPS5e_RPS7o"/>
    <property type="match status" value="1"/>
</dbReference>
<evidence type="ECO:0000313" key="10">
    <source>
        <dbReference type="EMBL" id="EHR35461.1"/>
    </source>
</evidence>
<dbReference type="InterPro" id="IPR023798">
    <property type="entry name" value="Ribosomal_uS7_dom"/>
</dbReference>
<comment type="subunit">
    <text evidence="7">Part of the 30S ribosomal subunit. Contacts proteins S9 and S11.</text>
</comment>
<dbReference type="PANTHER" id="PTHR11205">
    <property type="entry name" value="RIBOSOMAL PROTEIN S7"/>
    <property type="match status" value="1"/>
</dbReference>
<dbReference type="InterPro" id="IPR020606">
    <property type="entry name" value="Ribosomal_uS7_CS"/>
</dbReference>
<dbReference type="InterPro" id="IPR036823">
    <property type="entry name" value="Ribosomal_uS7_dom_sf"/>
</dbReference>
<dbReference type="InterPro" id="IPR005717">
    <property type="entry name" value="Ribosomal_uS7_bac/org-type"/>
</dbReference>
<dbReference type="SUPFAM" id="SSF47973">
    <property type="entry name" value="Ribosomal protein S7"/>
    <property type="match status" value="1"/>
</dbReference>
<dbReference type="AlphaFoldDB" id="H3NM52"/>
<dbReference type="GO" id="GO:0006412">
    <property type="term" value="P:translation"/>
    <property type="evidence" value="ECO:0007669"/>
    <property type="project" value="UniProtKB-UniRule"/>
</dbReference>
<gene>
    <name evidence="7" type="primary">rpsG</name>
    <name evidence="10" type="ORF">HMPREF9709_00413</name>
</gene>
<evidence type="ECO:0000256" key="2">
    <source>
        <dbReference type="ARBA" id="ARBA00022555"/>
    </source>
</evidence>
<keyword evidence="6 7" id="KW-0687">Ribonucleoprotein</keyword>
<comment type="similarity">
    <text evidence="1 7 8">Belongs to the universal ribosomal protein uS7 family.</text>
</comment>
<dbReference type="PATRIC" id="fig|883114.3.peg.407"/>
<evidence type="ECO:0000259" key="9">
    <source>
        <dbReference type="Pfam" id="PF00177"/>
    </source>
</evidence>
<evidence type="ECO:0000256" key="3">
    <source>
        <dbReference type="ARBA" id="ARBA00022730"/>
    </source>
</evidence>
<evidence type="ECO:0000256" key="7">
    <source>
        <dbReference type="HAMAP-Rule" id="MF_00480"/>
    </source>
</evidence>
<keyword evidence="11" id="KW-1185">Reference proteome</keyword>
<name>H3NM52_9FIRM</name>
<keyword evidence="4 7" id="KW-0694">RNA-binding</keyword>
<evidence type="ECO:0000256" key="4">
    <source>
        <dbReference type="ARBA" id="ARBA00022884"/>
    </source>
</evidence>
<dbReference type="Proteomes" id="UP000004191">
    <property type="component" value="Unassembled WGS sequence"/>
</dbReference>
<dbReference type="GO" id="GO:0019843">
    <property type="term" value="F:rRNA binding"/>
    <property type="evidence" value="ECO:0007669"/>
    <property type="project" value="UniProtKB-UniRule"/>
</dbReference>
<dbReference type="GO" id="GO:0003735">
    <property type="term" value="F:structural constituent of ribosome"/>
    <property type="evidence" value="ECO:0007669"/>
    <property type="project" value="InterPro"/>
</dbReference>
<comment type="caution">
    <text evidence="10">The sequence shown here is derived from an EMBL/GenBank/DDBJ whole genome shotgun (WGS) entry which is preliminary data.</text>
</comment>
<protein>
    <recommendedName>
        <fullName evidence="7">Small ribosomal subunit protein uS7</fullName>
    </recommendedName>
</protein>
<dbReference type="GO" id="GO:0015935">
    <property type="term" value="C:small ribosomal subunit"/>
    <property type="evidence" value="ECO:0007669"/>
    <property type="project" value="InterPro"/>
</dbReference>
<reference evidence="10 11" key="1">
    <citation type="submission" date="2012-01" db="EMBL/GenBank/DDBJ databases">
        <title>The Genome Sequence of Helcococcus kunzii ATCC 51366.</title>
        <authorList>
            <consortium name="The Broad Institute Genome Sequencing Platform"/>
            <person name="Earl A."/>
            <person name="Ward D."/>
            <person name="Feldgarden M."/>
            <person name="Gevers D."/>
            <person name="Huys G."/>
            <person name="Young S.K."/>
            <person name="Zeng Q."/>
            <person name="Gargeya S."/>
            <person name="Fitzgerald M."/>
            <person name="Haas B."/>
            <person name="Abouelleil A."/>
            <person name="Alvarado L."/>
            <person name="Arachchi H.M."/>
            <person name="Berlin A."/>
            <person name="Chapman S.B."/>
            <person name="Gearin G."/>
            <person name="Goldberg J."/>
            <person name="Griggs A."/>
            <person name="Gujja S."/>
            <person name="Hansen M."/>
            <person name="Heiman D."/>
            <person name="Howarth C."/>
            <person name="Larimer J."/>
            <person name="Lui A."/>
            <person name="MacDonald P.J.P."/>
            <person name="McCowen C."/>
            <person name="Montmayeur A."/>
            <person name="Murphy C."/>
            <person name="Neiman D."/>
            <person name="Pearson M."/>
            <person name="Priest M."/>
            <person name="Roberts A."/>
            <person name="Saif S."/>
            <person name="Shea T."/>
            <person name="Sisk P."/>
            <person name="Stolte C."/>
            <person name="Sykes S."/>
            <person name="Wortman J."/>
            <person name="Nusbaum C."/>
            <person name="Birren B."/>
        </authorList>
    </citation>
    <scope>NUCLEOTIDE SEQUENCE [LARGE SCALE GENOMIC DNA]</scope>
    <source>
        <strain evidence="10 11">ATCC 51366</strain>
    </source>
</reference>
<dbReference type="HAMAP" id="MF_00480_B">
    <property type="entry name" value="Ribosomal_uS7_B"/>
    <property type="match status" value="1"/>
</dbReference>
<evidence type="ECO:0000256" key="5">
    <source>
        <dbReference type="ARBA" id="ARBA00022980"/>
    </source>
</evidence>
<sequence length="167" mass="19178">MNYFYGKEGRKVPRKNSVPKREVLPDPVYGDRVVTKLINNVMLDGKRGIAQKIVYGAFEKIAETTGEEALEVFQKAMNNIMPLLEVKARRIGGATYQVPMEVRPARRQTLALRWLVLYSRNRGEKTMTERLSKEILDASNNTGSSVKKKEEMHKMAEANRAFAHFRY</sequence>
<feature type="domain" description="Small ribosomal subunit protein uS7" evidence="9">
    <location>
        <begin position="13"/>
        <end position="160"/>
    </location>
</feature>